<evidence type="ECO:0000313" key="1">
    <source>
        <dbReference type="EMBL" id="PIX28111.1"/>
    </source>
</evidence>
<name>A0A2H9N417_HUBC1</name>
<evidence type="ECO:0008006" key="3">
    <source>
        <dbReference type="Google" id="ProtNLM"/>
    </source>
</evidence>
<proteinExistence type="predicted"/>
<evidence type="ECO:0000313" key="2">
    <source>
        <dbReference type="Proteomes" id="UP000231449"/>
    </source>
</evidence>
<protein>
    <recommendedName>
        <fullName evidence="3">HNH endonuclease</fullName>
    </recommendedName>
</protein>
<organism evidence="1 2">
    <name type="scientific">Huberarchaeum crystalense</name>
    <dbReference type="NCBI Taxonomy" id="2014257"/>
    <lineage>
        <taxon>Archaea</taxon>
        <taxon>Candidatus Huberarchaeota</taxon>
        <taxon>Candidatus Huberarchaeia</taxon>
        <taxon>Candidatus Huberarchaeales</taxon>
        <taxon>Candidatus Huberarchaeaceae</taxon>
        <taxon>Candidatus Huberarchaeum</taxon>
    </lineage>
</organism>
<sequence length="239" mass="28020">MRLSDKEIKEIYEMIREYYNKYLKQHGVKLPKLADTQGNYTKDALVLVYLAQNYPETKKFSKGELTQFIRQYYPDVTDVQQARHLGAQKGWFIVSGTRGNSHVTLEPGEYQLITMEKPYPAFKGHRIEETGEWENLKKQYGYRCVTCGSEEGKPNIHWSNTITRLQKAHKDPNKPLVAGNIIPQCEKCNRGGRNNWVYDERGRVIKLANPNVIKRSDKEVRWKVYEILYEEFNGRNPNE</sequence>
<comment type="caution">
    <text evidence="1">The sequence shown here is derived from an EMBL/GenBank/DDBJ whole genome shotgun (WGS) entry which is preliminary data.</text>
</comment>
<dbReference type="Proteomes" id="UP000231449">
    <property type="component" value="Unassembled WGS sequence"/>
</dbReference>
<dbReference type="EMBL" id="PFIH01000030">
    <property type="protein sequence ID" value="PIX28111.1"/>
    <property type="molecule type" value="Genomic_DNA"/>
</dbReference>
<reference evidence="2" key="1">
    <citation type="submission" date="2017-09" db="EMBL/GenBank/DDBJ databases">
        <title>Depth-based differentiation of microbial function through sediment-hosted aquifers and enrichment of novel symbionts in the deep terrestrial subsurface.</title>
        <authorList>
            <person name="Probst A.J."/>
            <person name="Ladd B."/>
            <person name="Jarett J.K."/>
            <person name="Geller-Mcgrath D.E."/>
            <person name="Sieber C.M.K."/>
            <person name="Emerson J.B."/>
            <person name="Anantharaman K."/>
            <person name="Thomas B.C."/>
            <person name="Malmstrom R."/>
            <person name="Stieglmeier M."/>
            <person name="Klingl A."/>
            <person name="Woyke T."/>
            <person name="Ryan C.M."/>
            <person name="Banfield J.F."/>
        </authorList>
    </citation>
    <scope>NUCLEOTIDE SEQUENCE [LARGE SCALE GENOMIC DNA]</scope>
</reference>
<dbReference type="AlphaFoldDB" id="A0A2H9N417"/>
<gene>
    <name evidence="1" type="ORF">COZ66_01240</name>
</gene>
<accession>A0A2H9N417</accession>